<dbReference type="PANTHER" id="PTHR14359">
    <property type="entry name" value="HOMO-OLIGOMERIC FLAVIN CONTAINING CYS DECARBOXYLASE FAMILY"/>
    <property type="match status" value="1"/>
</dbReference>
<dbReference type="FunFam" id="3.40.50.1950:FF:000004">
    <property type="entry name" value="Phosphopantothenoylcysteine decarboxylase"/>
    <property type="match status" value="1"/>
</dbReference>
<dbReference type="GO" id="GO:0015937">
    <property type="term" value="P:coenzyme A biosynthetic process"/>
    <property type="evidence" value="ECO:0007669"/>
    <property type="project" value="UniProtKB-KW"/>
</dbReference>
<reference evidence="7 8" key="1">
    <citation type="submission" date="2019-01" db="EMBL/GenBank/DDBJ databases">
        <authorList>
            <person name="Sayadi A."/>
        </authorList>
    </citation>
    <scope>NUCLEOTIDE SEQUENCE [LARGE SCALE GENOMIC DNA]</scope>
</reference>
<proteinExistence type="inferred from homology"/>
<feature type="domain" description="Flavoprotein" evidence="6">
    <location>
        <begin position="3"/>
        <end position="180"/>
    </location>
</feature>
<evidence type="ECO:0000256" key="4">
    <source>
        <dbReference type="ARBA" id="ARBA00070201"/>
    </source>
</evidence>
<evidence type="ECO:0000256" key="5">
    <source>
        <dbReference type="ARBA" id="ARBA00082063"/>
    </source>
</evidence>
<evidence type="ECO:0000259" key="6">
    <source>
        <dbReference type="Pfam" id="PF02441"/>
    </source>
</evidence>
<evidence type="ECO:0000256" key="3">
    <source>
        <dbReference type="ARBA" id="ARBA00056708"/>
    </source>
</evidence>
<dbReference type="GO" id="GO:0010181">
    <property type="term" value="F:FMN binding"/>
    <property type="evidence" value="ECO:0007669"/>
    <property type="project" value="TreeGrafter"/>
</dbReference>
<dbReference type="GO" id="GO:0071513">
    <property type="term" value="C:phosphopantothenoylcysteine decarboxylase complex"/>
    <property type="evidence" value="ECO:0007669"/>
    <property type="project" value="TreeGrafter"/>
</dbReference>
<comment type="similarity">
    <text evidence="2">Belongs to the HFCD (homooligomeric flavin containing Cys decarboxylase) superfamily.</text>
</comment>
<evidence type="ECO:0000313" key="7">
    <source>
        <dbReference type="EMBL" id="VEN48256.1"/>
    </source>
</evidence>
<dbReference type="InterPro" id="IPR003382">
    <property type="entry name" value="Flavoprotein"/>
</dbReference>
<dbReference type="EMBL" id="CAACVG010008051">
    <property type="protein sequence ID" value="VEN48256.1"/>
    <property type="molecule type" value="Genomic_DNA"/>
</dbReference>
<keyword evidence="8" id="KW-1185">Reference proteome</keyword>
<dbReference type="AlphaFoldDB" id="A0A653CKN2"/>
<dbReference type="SUPFAM" id="SSF52507">
    <property type="entry name" value="Homo-oligomeric flavin-containing Cys decarboxylases, HFCD"/>
    <property type="match status" value="1"/>
</dbReference>
<dbReference type="Gene3D" id="3.40.50.1950">
    <property type="entry name" value="Flavin prenyltransferase-like"/>
    <property type="match status" value="1"/>
</dbReference>
<evidence type="ECO:0000256" key="2">
    <source>
        <dbReference type="ARBA" id="ARBA00038350"/>
    </source>
</evidence>
<comment type="function">
    <text evidence="3">Catalyzes the decarboxylation of the cysteine moiety of 4-phosphopantothenoylcysteine to form 4'-phosphopantotheine and this reaction forms part of the biosynthesis of coenzyme A.</text>
</comment>
<accession>A0A653CKN2</accession>
<dbReference type="Pfam" id="PF02441">
    <property type="entry name" value="Flavoprotein"/>
    <property type="match status" value="1"/>
</dbReference>
<evidence type="ECO:0000256" key="1">
    <source>
        <dbReference type="ARBA" id="ARBA00022993"/>
    </source>
</evidence>
<evidence type="ECO:0000313" key="8">
    <source>
        <dbReference type="Proteomes" id="UP000410492"/>
    </source>
</evidence>
<keyword evidence="1" id="KW-0173">Coenzyme A biosynthesis</keyword>
<name>A0A653CKN2_CALMS</name>
<organism evidence="7 8">
    <name type="scientific">Callosobruchus maculatus</name>
    <name type="common">Southern cowpea weevil</name>
    <name type="synonym">Pulse bruchid</name>
    <dbReference type="NCBI Taxonomy" id="64391"/>
    <lineage>
        <taxon>Eukaryota</taxon>
        <taxon>Metazoa</taxon>
        <taxon>Ecdysozoa</taxon>
        <taxon>Arthropoda</taxon>
        <taxon>Hexapoda</taxon>
        <taxon>Insecta</taxon>
        <taxon>Pterygota</taxon>
        <taxon>Neoptera</taxon>
        <taxon>Endopterygota</taxon>
        <taxon>Coleoptera</taxon>
        <taxon>Polyphaga</taxon>
        <taxon>Cucujiformia</taxon>
        <taxon>Chrysomeloidea</taxon>
        <taxon>Chrysomelidae</taxon>
        <taxon>Bruchinae</taxon>
        <taxon>Bruchini</taxon>
        <taxon>Callosobruchus</taxon>
    </lineage>
</organism>
<dbReference type="PANTHER" id="PTHR14359:SF6">
    <property type="entry name" value="PHOSPHOPANTOTHENOYLCYSTEINE DECARBOXYLASE"/>
    <property type="match status" value="1"/>
</dbReference>
<sequence length="188" mass="20750">MVNILIGCTGSVASLKLPILLESIANDISGTQVRIKVCVTESARHFFDETSLPNDISIFKDSDEWNAWSTRGDPVLHIELAKWADVFIIAPLDANTLAKMANGLCDNLLTCVARAWEINKPLVFCPAMNTKMYQHPLTVQQIDLLKSWGYLEIPVIEKKLICGDTGPGAMAEVSSIVSYLRSIITEDK</sequence>
<dbReference type="InterPro" id="IPR036551">
    <property type="entry name" value="Flavin_trans-like"/>
</dbReference>
<dbReference type="OrthoDB" id="1532798at2759"/>
<dbReference type="Proteomes" id="UP000410492">
    <property type="component" value="Unassembled WGS sequence"/>
</dbReference>
<gene>
    <name evidence="7" type="ORF">CALMAC_LOCUS9767</name>
</gene>
<protein>
    <recommendedName>
        <fullName evidence="4">Phosphopantothenoylcysteine decarboxylase</fullName>
    </recommendedName>
    <alternativeName>
        <fullName evidence="5">CoaC</fullName>
    </alternativeName>
</protein>
<dbReference type="GO" id="GO:0004633">
    <property type="term" value="F:phosphopantothenoylcysteine decarboxylase activity"/>
    <property type="evidence" value="ECO:0007669"/>
    <property type="project" value="TreeGrafter"/>
</dbReference>